<accession>A0ACC0JJA8</accession>
<proteinExistence type="predicted"/>
<gene>
    <name evidence="1" type="ORF">MSG28_002772</name>
</gene>
<dbReference type="Proteomes" id="UP001064048">
    <property type="component" value="Chromosome 4"/>
</dbReference>
<comment type="caution">
    <text evidence="1">The sequence shown here is derived from an EMBL/GenBank/DDBJ whole genome shotgun (WGS) entry which is preliminary data.</text>
</comment>
<evidence type="ECO:0000313" key="2">
    <source>
        <dbReference type="Proteomes" id="UP001064048"/>
    </source>
</evidence>
<name>A0ACC0JJA8_CHOFU</name>
<protein>
    <submittedName>
        <fullName evidence="1">Uncharacterized protein</fullName>
    </submittedName>
</protein>
<evidence type="ECO:0000313" key="1">
    <source>
        <dbReference type="EMBL" id="KAI8424189.1"/>
    </source>
</evidence>
<keyword evidence="2" id="KW-1185">Reference proteome</keyword>
<sequence length="103" mass="11603">MLTKTLVSRALLLQCVTNAAKNAKQPKRNSGHGSWSYRVPPPMPSKSVEMRANIIGGLCWWWILYHIATEPEHVYGEWPYIDPSTWSDEELGIPPDAAGSLRK</sequence>
<reference evidence="1 2" key="1">
    <citation type="journal article" date="2022" name="Genome Biol. Evol.">
        <title>The Spruce Budworm Genome: Reconstructing the Evolutionary History of Antifreeze Proteins.</title>
        <authorList>
            <person name="Beliveau C."/>
            <person name="Gagne P."/>
            <person name="Picq S."/>
            <person name="Vernygora O."/>
            <person name="Keeling C.I."/>
            <person name="Pinkney K."/>
            <person name="Doucet D."/>
            <person name="Wen F."/>
            <person name="Johnston J.S."/>
            <person name="Maaroufi H."/>
            <person name="Boyle B."/>
            <person name="Laroche J."/>
            <person name="Dewar K."/>
            <person name="Juretic N."/>
            <person name="Blackburn G."/>
            <person name="Nisole A."/>
            <person name="Brunet B."/>
            <person name="Brandao M."/>
            <person name="Lumley L."/>
            <person name="Duan J."/>
            <person name="Quan G."/>
            <person name="Lucarotti C.J."/>
            <person name="Roe A.D."/>
            <person name="Sperling F.A.H."/>
            <person name="Levesque R.C."/>
            <person name="Cusson M."/>
        </authorList>
    </citation>
    <scope>NUCLEOTIDE SEQUENCE [LARGE SCALE GENOMIC DNA]</scope>
    <source>
        <strain evidence="1">Glfc:IPQL:Cfum</strain>
    </source>
</reference>
<dbReference type="EMBL" id="CM046104">
    <property type="protein sequence ID" value="KAI8424189.1"/>
    <property type="molecule type" value="Genomic_DNA"/>
</dbReference>
<organism evidence="1 2">
    <name type="scientific">Choristoneura fumiferana</name>
    <name type="common">Spruce budworm moth</name>
    <name type="synonym">Archips fumiferana</name>
    <dbReference type="NCBI Taxonomy" id="7141"/>
    <lineage>
        <taxon>Eukaryota</taxon>
        <taxon>Metazoa</taxon>
        <taxon>Ecdysozoa</taxon>
        <taxon>Arthropoda</taxon>
        <taxon>Hexapoda</taxon>
        <taxon>Insecta</taxon>
        <taxon>Pterygota</taxon>
        <taxon>Neoptera</taxon>
        <taxon>Endopterygota</taxon>
        <taxon>Lepidoptera</taxon>
        <taxon>Glossata</taxon>
        <taxon>Ditrysia</taxon>
        <taxon>Tortricoidea</taxon>
        <taxon>Tortricidae</taxon>
        <taxon>Tortricinae</taxon>
        <taxon>Choristoneura</taxon>
    </lineage>
</organism>